<evidence type="ECO:0000256" key="1">
    <source>
        <dbReference type="SAM" id="MobiDB-lite"/>
    </source>
</evidence>
<sequence>MVGCDSGKAAPASAPWSMLLVGVRCLSGGLQVDDALRLTGIGESADGIGEMVAGSGTLLALLKTRVDIGTMKLCTTRVDSGSLVAVSERDHQRHCRSHWHGQVAVSKLEPRSSIVIIMPSLAPGPQQMRYQGASSGTGALMILDACVLCHHQLSRADGTTCTRSFDIAGSSSSKDLLIYRRFVVCKASEQLSSSVCSDLMLDLLELALVVCEVPVLVGKLRFRWHSLKPLADTWSSIIDGHGGHQERGKNQETPAFDLIWVATYSSSHCLQTGGCSSGNEEPPRIRMAFSCLTVDGIVQLLAVHNFQLVQQDRHRQCLVVFDLLSNLPVGSHVGQGGQRRTMFDVPQWWTIKCKPAPTLSGRCLVPQLAQTTVKLLVGFSLGGDVQQASLADTLSGYLEVASNWLTIRGVMDVVERGSPRFQQDRRRGYAEPEEPHDVHGEHQQHDETMPHDLPTVRSDVLPSLGPRSCSAALSTTNSATTYF</sequence>
<name>A0A3P3YJH3_PLABS</name>
<geneLocation type="mitochondrion" evidence="2"/>
<evidence type="ECO:0000313" key="2">
    <source>
        <dbReference type="EMBL" id="SPR00351.1"/>
    </source>
</evidence>
<dbReference type="Proteomes" id="UP000290189">
    <property type="component" value="Unassembled WGS sequence"/>
</dbReference>
<reference evidence="2 3" key="1">
    <citation type="submission" date="2018-03" db="EMBL/GenBank/DDBJ databases">
        <authorList>
            <person name="Fogelqvist J."/>
        </authorList>
    </citation>
    <scope>NUCLEOTIDE SEQUENCE [LARGE SCALE GENOMIC DNA]</scope>
</reference>
<evidence type="ECO:0000313" key="3">
    <source>
        <dbReference type="Proteomes" id="UP000290189"/>
    </source>
</evidence>
<gene>
    <name evidence="2" type="ORF">PLBR_LOCUS7566</name>
</gene>
<dbReference type="AlphaFoldDB" id="A0A3P3YJH3"/>
<keyword evidence="2" id="KW-0496">Mitochondrion</keyword>
<organism evidence="2 3">
    <name type="scientific">Plasmodiophora brassicae</name>
    <name type="common">Clubroot disease agent</name>
    <dbReference type="NCBI Taxonomy" id="37360"/>
    <lineage>
        <taxon>Eukaryota</taxon>
        <taxon>Sar</taxon>
        <taxon>Rhizaria</taxon>
        <taxon>Endomyxa</taxon>
        <taxon>Phytomyxea</taxon>
        <taxon>Plasmodiophorida</taxon>
        <taxon>Plasmodiophoridae</taxon>
        <taxon>Plasmodiophora</taxon>
    </lineage>
</organism>
<proteinExistence type="predicted"/>
<accession>A0A3P3YJH3</accession>
<dbReference type="EMBL" id="OVEO01000014">
    <property type="protein sequence ID" value="SPR00351.1"/>
    <property type="molecule type" value="Genomic_DNA"/>
</dbReference>
<feature type="compositionally biased region" description="Basic and acidic residues" evidence="1">
    <location>
        <begin position="419"/>
        <end position="450"/>
    </location>
</feature>
<feature type="region of interest" description="Disordered" evidence="1">
    <location>
        <begin position="419"/>
        <end position="461"/>
    </location>
</feature>
<protein>
    <submittedName>
        <fullName evidence="2">Uncharacterized protein</fullName>
    </submittedName>
</protein>